<dbReference type="AlphaFoldDB" id="A0A2T3AGX7"/>
<feature type="compositionally biased region" description="Polar residues" evidence="6">
    <location>
        <begin position="93"/>
        <end position="103"/>
    </location>
</feature>
<organism evidence="8 9">
    <name type="scientific">Coniella lustricola</name>
    <dbReference type="NCBI Taxonomy" id="2025994"/>
    <lineage>
        <taxon>Eukaryota</taxon>
        <taxon>Fungi</taxon>
        <taxon>Dikarya</taxon>
        <taxon>Ascomycota</taxon>
        <taxon>Pezizomycotina</taxon>
        <taxon>Sordariomycetes</taxon>
        <taxon>Sordariomycetidae</taxon>
        <taxon>Diaporthales</taxon>
        <taxon>Schizoparmaceae</taxon>
        <taxon>Coniella</taxon>
    </lineage>
</organism>
<evidence type="ECO:0000256" key="4">
    <source>
        <dbReference type="ARBA" id="ARBA00023136"/>
    </source>
</evidence>
<evidence type="ECO:0000256" key="7">
    <source>
        <dbReference type="SAM" id="Phobius"/>
    </source>
</evidence>
<name>A0A2T3AGX7_9PEZI</name>
<accession>A0A2T3AGX7</accession>
<evidence type="ECO:0000256" key="2">
    <source>
        <dbReference type="ARBA" id="ARBA00022692"/>
    </source>
</evidence>
<sequence>MSPRPPPLVPSLLTATPSTNYPKAPTEICYSFNYSGKIQTTQALNTNISSVTTAAVAIQTMPSILGFDVSDSPSLPSSSSASSTDSPTAQSTGAVTTAESNNSKSGLSTGAIIGIAVGSAVFLILTALAAVFCRRHRRQQSNAKASRSDVQVMQDMLAEKTARSTVDVDTSYSEDARSHRPLYRGLGMSGVNHSSASMSLAGEGPVGRTTRSVSSIRRDSAAYTSLRNPPPIGTAVSIENGAGESPTTATHPESSTSGSPIGCSSTHQDRKFNPFPEAASSEHQEQHHYARGRTVSQKNSMSNLSNVLQVDHDLEPPSAVSGDILFEGHSIPGSAAGTPQLGPARFNVRSETPGGVSISEQYAHLVEDGMTEDEIRRLEEEERALDEAIEQHRAESRATTGG</sequence>
<proteinExistence type="predicted"/>
<feature type="coiled-coil region" evidence="5">
    <location>
        <begin position="371"/>
        <end position="398"/>
    </location>
</feature>
<dbReference type="OrthoDB" id="5244001at2759"/>
<dbReference type="GO" id="GO:0016020">
    <property type="term" value="C:membrane"/>
    <property type="evidence" value="ECO:0007669"/>
    <property type="project" value="UniProtKB-SubCell"/>
</dbReference>
<keyword evidence="5" id="KW-0175">Coiled coil</keyword>
<dbReference type="EMBL" id="KZ678390">
    <property type="protein sequence ID" value="PSR97496.1"/>
    <property type="molecule type" value="Genomic_DNA"/>
</dbReference>
<feature type="region of interest" description="Disordered" evidence="6">
    <location>
        <begin position="194"/>
        <end position="298"/>
    </location>
</feature>
<keyword evidence="2 7" id="KW-0812">Transmembrane</keyword>
<dbReference type="InParanoid" id="A0A2T3AGX7"/>
<evidence type="ECO:0000256" key="1">
    <source>
        <dbReference type="ARBA" id="ARBA00004167"/>
    </source>
</evidence>
<dbReference type="InterPro" id="IPR051694">
    <property type="entry name" value="Immunoregulatory_rcpt-like"/>
</dbReference>
<dbReference type="GO" id="GO:0071944">
    <property type="term" value="C:cell periphery"/>
    <property type="evidence" value="ECO:0007669"/>
    <property type="project" value="UniProtKB-ARBA"/>
</dbReference>
<feature type="compositionally biased region" description="Low complexity" evidence="6">
    <location>
        <begin position="75"/>
        <end position="92"/>
    </location>
</feature>
<reference evidence="8 9" key="1">
    <citation type="journal article" date="2018" name="Mycol. Prog.">
        <title>Coniella lustricola, a new species from submerged detritus.</title>
        <authorList>
            <person name="Raudabaugh D.B."/>
            <person name="Iturriaga T."/>
            <person name="Carver A."/>
            <person name="Mondo S."/>
            <person name="Pangilinan J."/>
            <person name="Lipzen A."/>
            <person name="He G."/>
            <person name="Amirebrahimi M."/>
            <person name="Grigoriev I.V."/>
            <person name="Miller A.N."/>
        </authorList>
    </citation>
    <scope>NUCLEOTIDE SEQUENCE [LARGE SCALE GENOMIC DNA]</scope>
    <source>
        <strain evidence="8 9">B22-T-1</strain>
    </source>
</reference>
<evidence type="ECO:0000313" key="8">
    <source>
        <dbReference type="EMBL" id="PSR97496.1"/>
    </source>
</evidence>
<keyword evidence="9" id="KW-1185">Reference proteome</keyword>
<dbReference type="CDD" id="cd12087">
    <property type="entry name" value="TM_EGFR-like"/>
    <property type="match status" value="1"/>
</dbReference>
<evidence type="ECO:0000256" key="6">
    <source>
        <dbReference type="SAM" id="MobiDB-lite"/>
    </source>
</evidence>
<protein>
    <submittedName>
        <fullName evidence="8">Uncharacterized protein</fullName>
    </submittedName>
</protein>
<dbReference type="PANTHER" id="PTHR15549">
    <property type="entry name" value="PAIRED IMMUNOGLOBULIN-LIKE TYPE 2 RECEPTOR"/>
    <property type="match status" value="1"/>
</dbReference>
<comment type="subcellular location">
    <subcellularLocation>
        <location evidence="1">Membrane</location>
        <topology evidence="1">Single-pass membrane protein</topology>
    </subcellularLocation>
</comment>
<feature type="transmembrane region" description="Helical" evidence="7">
    <location>
        <begin position="111"/>
        <end position="133"/>
    </location>
</feature>
<evidence type="ECO:0000313" key="9">
    <source>
        <dbReference type="Proteomes" id="UP000241462"/>
    </source>
</evidence>
<dbReference type="Proteomes" id="UP000241462">
    <property type="component" value="Unassembled WGS sequence"/>
</dbReference>
<feature type="compositionally biased region" description="Low complexity" evidence="6">
    <location>
        <begin position="254"/>
        <end position="266"/>
    </location>
</feature>
<gene>
    <name evidence="8" type="ORF">BD289DRAFT_90114</name>
</gene>
<keyword evidence="4 7" id="KW-0472">Membrane</keyword>
<feature type="region of interest" description="Disordered" evidence="6">
    <location>
        <begin position="75"/>
        <end position="103"/>
    </location>
</feature>
<dbReference type="STRING" id="2025994.A0A2T3AGX7"/>
<keyword evidence="3 7" id="KW-1133">Transmembrane helix</keyword>
<evidence type="ECO:0000256" key="5">
    <source>
        <dbReference type="SAM" id="Coils"/>
    </source>
</evidence>
<evidence type="ECO:0000256" key="3">
    <source>
        <dbReference type="ARBA" id="ARBA00022989"/>
    </source>
</evidence>
<dbReference type="PANTHER" id="PTHR15549:SF33">
    <property type="entry name" value="MEMBRANE PROTEIN WSC4, PUTATIVE (AFU_ORTHOLOGUE AFUA_5G09020)-RELATED"/>
    <property type="match status" value="1"/>
</dbReference>